<reference evidence="1" key="2">
    <citation type="submission" date="2013-05" db="EMBL/GenBank/DDBJ databases">
        <authorList>
            <person name="Carter J.-M."/>
            <person name="Baker S.C."/>
            <person name="Pink R."/>
            <person name="Carter D.R.F."/>
            <person name="Collins A."/>
            <person name="Tomlin J."/>
            <person name="Gibbs M."/>
            <person name="Breuker C.J."/>
        </authorList>
    </citation>
    <scope>NUCLEOTIDE SEQUENCE</scope>
    <source>
        <tissue evidence="1">Ovary</tissue>
    </source>
</reference>
<protein>
    <submittedName>
        <fullName evidence="1">Uncharacterized protein</fullName>
    </submittedName>
</protein>
<proteinExistence type="predicted"/>
<name>S4PWQ2_9NEOP</name>
<dbReference type="EMBL" id="GAIX01006393">
    <property type="protein sequence ID" value="JAA86167.1"/>
    <property type="molecule type" value="Transcribed_RNA"/>
</dbReference>
<evidence type="ECO:0000313" key="1">
    <source>
        <dbReference type="EMBL" id="JAA86167.1"/>
    </source>
</evidence>
<reference evidence="1" key="1">
    <citation type="journal article" date="2013" name="BMC Genomics">
        <title>Unscrambling butterfly oogenesis.</title>
        <authorList>
            <person name="Carter J.M."/>
            <person name="Baker S.C."/>
            <person name="Pink R."/>
            <person name="Carter D.R."/>
            <person name="Collins A."/>
            <person name="Tomlin J."/>
            <person name="Gibbs M."/>
            <person name="Breuker C.J."/>
        </authorList>
    </citation>
    <scope>NUCLEOTIDE SEQUENCE</scope>
    <source>
        <tissue evidence="1">Ovary</tissue>
    </source>
</reference>
<organism evidence="1">
    <name type="scientific">Pararge aegeria</name>
    <name type="common">speckled wood butterfly</name>
    <dbReference type="NCBI Taxonomy" id="116150"/>
    <lineage>
        <taxon>Eukaryota</taxon>
        <taxon>Metazoa</taxon>
        <taxon>Ecdysozoa</taxon>
        <taxon>Arthropoda</taxon>
        <taxon>Hexapoda</taxon>
        <taxon>Insecta</taxon>
        <taxon>Pterygota</taxon>
        <taxon>Neoptera</taxon>
        <taxon>Endopterygota</taxon>
        <taxon>Lepidoptera</taxon>
        <taxon>Glossata</taxon>
        <taxon>Ditrysia</taxon>
        <taxon>Papilionoidea</taxon>
        <taxon>Nymphalidae</taxon>
        <taxon>Satyrinae</taxon>
        <taxon>Satyrini</taxon>
        <taxon>Parargina</taxon>
        <taxon>Pararge</taxon>
    </lineage>
</organism>
<accession>S4PWQ2</accession>
<sequence>MCVTNVVPDQYSLQAGTVVNHFVFSKIDTGCSEDDQLALNLVMLPHWLKLVLYTLYWLKYTDSSREP</sequence>
<dbReference type="AlphaFoldDB" id="S4PWQ2"/>